<gene>
    <name evidence="3" type="ORF">LWI29_000148</name>
</gene>
<dbReference type="EMBL" id="JAUESC010000381">
    <property type="protein sequence ID" value="KAK0588374.1"/>
    <property type="molecule type" value="Genomic_DNA"/>
</dbReference>
<dbReference type="InterPro" id="IPR025558">
    <property type="entry name" value="DUF4283"/>
</dbReference>
<reference evidence="3" key="2">
    <citation type="submission" date="2023-06" db="EMBL/GenBank/DDBJ databases">
        <authorList>
            <person name="Swenson N.G."/>
            <person name="Wegrzyn J.L."/>
            <person name="Mcevoy S.L."/>
        </authorList>
    </citation>
    <scope>NUCLEOTIDE SEQUENCE</scope>
    <source>
        <strain evidence="3">NS2018</strain>
        <tissue evidence="3">Leaf</tissue>
    </source>
</reference>
<feature type="domain" description="DUF4283" evidence="2">
    <location>
        <begin position="204"/>
        <end position="285"/>
    </location>
</feature>
<dbReference type="PANTHER" id="PTHR31286:SF99">
    <property type="entry name" value="DUF4283 DOMAIN-CONTAINING PROTEIN"/>
    <property type="match status" value="1"/>
</dbReference>
<protein>
    <recommendedName>
        <fullName evidence="2">DUF4283 domain-containing protein</fullName>
    </recommendedName>
</protein>
<evidence type="ECO:0000259" key="2">
    <source>
        <dbReference type="Pfam" id="PF14111"/>
    </source>
</evidence>
<dbReference type="Proteomes" id="UP001168877">
    <property type="component" value="Unassembled WGS sequence"/>
</dbReference>
<reference evidence="3" key="1">
    <citation type="journal article" date="2022" name="Plant J.">
        <title>Strategies of tolerance reflected in two North American maple genomes.</title>
        <authorList>
            <person name="McEvoy S.L."/>
            <person name="Sezen U.U."/>
            <person name="Trouern-Trend A."/>
            <person name="McMahon S.M."/>
            <person name="Schaberg P.G."/>
            <person name="Yang J."/>
            <person name="Wegrzyn J.L."/>
            <person name="Swenson N.G."/>
        </authorList>
    </citation>
    <scope>NUCLEOTIDE SEQUENCE</scope>
    <source>
        <strain evidence="3">NS2018</strain>
    </source>
</reference>
<evidence type="ECO:0000313" key="3">
    <source>
        <dbReference type="EMBL" id="KAK0588374.1"/>
    </source>
</evidence>
<evidence type="ECO:0000313" key="4">
    <source>
        <dbReference type="Proteomes" id="UP001168877"/>
    </source>
</evidence>
<dbReference type="PANTHER" id="PTHR31286">
    <property type="entry name" value="GLYCINE-RICH CELL WALL STRUCTURAL PROTEIN 1.8-LIKE"/>
    <property type="match status" value="1"/>
</dbReference>
<name>A0AA39SG65_ACESA</name>
<keyword evidence="4" id="KW-1185">Reference proteome</keyword>
<feature type="region of interest" description="Disordered" evidence="1">
    <location>
        <begin position="550"/>
        <end position="570"/>
    </location>
</feature>
<dbReference type="Pfam" id="PF14111">
    <property type="entry name" value="DUF4283"/>
    <property type="match status" value="1"/>
</dbReference>
<sequence>MDILQSPKLVGTSVNIVKKTKALGGKNGALDGSKMVASSKNVIESSSATVIFSNNGVLEGSKMVSPSKNVIGKKKRTKDQGNAQKLASKEKACSSTNFEGWHVQLGGVTSFGYSKVQQCKDIPTTSLLVINDSNKAKGQPKCPSPVIPEIAPTTYCNVLKGDNYGSNMEGHIRRPMNLKYYQPFQSGNRTCVSPPLEVADDGSKAWKNCLVGHFIEKELPFSLVNNIAMRIWGNRGLLEVLANEKGFYFFKFSDDEACSNVLEGGPWLFTGRMLILKKWHPRLILTKETYSKIPVWVKLFNIPHEYWNEEGLSHIASADGKPLYADSLTESMKRISFARVCIEIDATCDLVDSFDLFMGDNVDPNHGESVEILIEYQWKPKIYTECNKNGRRLIEEMQPLFLPLEAFKPLPLSKATTKGDEAISGCNPKIEPPIHVATVTTPIISIDLSKENVIDTSNNFSALVDDDGNLCGEDYSPTTASPDHSIHVANVTTPIISIDPSNEKVIDTSNNFSALVDDDGNLCGEDDSPTTASPDHSLWLTKIKNIDGVPIIGLSSPSETSSKKKKKKKK</sequence>
<evidence type="ECO:0000256" key="1">
    <source>
        <dbReference type="SAM" id="MobiDB-lite"/>
    </source>
</evidence>
<dbReference type="AlphaFoldDB" id="A0AA39SG65"/>
<accession>A0AA39SG65</accession>
<dbReference type="InterPro" id="IPR040256">
    <property type="entry name" value="At4g02000-like"/>
</dbReference>
<comment type="caution">
    <text evidence="3">The sequence shown here is derived from an EMBL/GenBank/DDBJ whole genome shotgun (WGS) entry which is preliminary data.</text>
</comment>
<proteinExistence type="predicted"/>
<organism evidence="3 4">
    <name type="scientific">Acer saccharum</name>
    <name type="common">Sugar maple</name>
    <dbReference type="NCBI Taxonomy" id="4024"/>
    <lineage>
        <taxon>Eukaryota</taxon>
        <taxon>Viridiplantae</taxon>
        <taxon>Streptophyta</taxon>
        <taxon>Embryophyta</taxon>
        <taxon>Tracheophyta</taxon>
        <taxon>Spermatophyta</taxon>
        <taxon>Magnoliopsida</taxon>
        <taxon>eudicotyledons</taxon>
        <taxon>Gunneridae</taxon>
        <taxon>Pentapetalae</taxon>
        <taxon>rosids</taxon>
        <taxon>malvids</taxon>
        <taxon>Sapindales</taxon>
        <taxon>Sapindaceae</taxon>
        <taxon>Hippocastanoideae</taxon>
        <taxon>Acereae</taxon>
        <taxon>Acer</taxon>
    </lineage>
</organism>